<dbReference type="Proteomes" id="UP000007752">
    <property type="component" value="Chromosome 11"/>
</dbReference>
<proteinExistence type="predicted"/>
<feature type="compositionally biased region" description="Basic and acidic residues" evidence="1">
    <location>
        <begin position="139"/>
        <end position="154"/>
    </location>
</feature>
<sequence length="172" mass="19284">MAGHWVCYSASTPLLGPPQRRERYSTRSAFLQRQRGLDNAEVTLLPPSAARGSVVWSPMAPFLLPQRYGDRLQRHGGHPSSHDGEHSVANGIPVPPLSSRTTSHTQAWPPWRRKDLRRAAAQARRDRATRTSERRKRTVDRADLAHVVGPKESRQITSRTSAEALPCNQKQT</sequence>
<protein>
    <submittedName>
        <fullName evidence="2">Uncharacterized protein</fullName>
    </submittedName>
</protein>
<evidence type="ECO:0000313" key="2">
    <source>
        <dbReference type="EMBL" id="EAZ17912.1"/>
    </source>
</evidence>
<name>A3C9Z9_ORYSJ</name>
<organism evidence="2">
    <name type="scientific">Oryza sativa subsp. japonica</name>
    <name type="common">Rice</name>
    <dbReference type="NCBI Taxonomy" id="39947"/>
    <lineage>
        <taxon>Eukaryota</taxon>
        <taxon>Viridiplantae</taxon>
        <taxon>Streptophyta</taxon>
        <taxon>Embryophyta</taxon>
        <taxon>Tracheophyta</taxon>
        <taxon>Spermatophyta</taxon>
        <taxon>Magnoliopsida</taxon>
        <taxon>Liliopsida</taxon>
        <taxon>Poales</taxon>
        <taxon>Poaceae</taxon>
        <taxon>BOP clade</taxon>
        <taxon>Oryzoideae</taxon>
        <taxon>Oryzeae</taxon>
        <taxon>Oryzinae</taxon>
        <taxon>Oryza</taxon>
        <taxon>Oryza sativa</taxon>
    </lineage>
</organism>
<reference evidence="2" key="2">
    <citation type="submission" date="2008-12" db="EMBL/GenBank/DDBJ databases">
        <title>Improved gene annotation of the rice (Oryza sativa) genomes.</title>
        <authorList>
            <person name="Wang J."/>
            <person name="Li R."/>
            <person name="Fan W."/>
            <person name="Huang Q."/>
            <person name="Zhang J."/>
            <person name="Zhou Y."/>
            <person name="Hu Y."/>
            <person name="Zi S."/>
            <person name="Li J."/>
            <person name="Ni P."/>
            <person name="Zheng H."/>
            <person name="Zhang Y."/>
            <person name="Zhao M."/>
            <person name="Hao Q."/>
            <person name="McDermott J."/>
            <person name="Samudrala R."/>
            <person name="Kristiansen K."/>
            <person name="Wong G.K.-S."/>
        </authorList>
    </citation>
    <scope>NUCLEOTIDE SEQUENCE</scope>
</reference>
<dbReference type="AlphaFoldDB" id="A3C9Z9"/>
<dbReference type="EMBL" id="CM000148">
    <property type="protein sequence ID" value="EAZ17912.1"/>
    <property type="molecule type" value="Genomic_DNA"/>
</dbReference>
<accession>A3C9Z9</accession>
<feature type="compositionally biased region" description="Basic and acidic residues" evidence="1">
    <location>
        <begin position="123"/>
        <end position="132"/>
    </location>
</feature>
<evidence type="ECO:0000256" key="1">
    <source>
        <dbReference type="SAM" id="MobiDB-lite"/>
    </source>
</evidence>
<reference evidence="2" key="1">
    <citation type="journal article" date="2005" name="PLoS Biol.">
        <title>The genomes of Oryza sativa: a history of duplications.</title>
        <authorList>
            <person name="Yu J."/>
            <person name="Wang J."/>
            <person name="Lin W."/>
            <person name="Li S."/>
            <person name="Li H."/>
            <person name="Zhou J."/>
            <person name="Ni P."/>
            <person name="Dong W."/>
            <person name="Hu S."/>
            <person name="Zeng C."/>
            <person name="Zhang J."/>
            <person name="Zhang Y."/>
            <person name="Li R."/>
            <person name="Xu Z."/>
            <person name="Li S."/>
            <person name="Li X."/>
            <person name="Zheng H."/>
            <person name="Cong L."/>
            <person name="Lin L."/>
            <person name="Yin J."/>
            <person name="Geng J."/>
            <person name="Li G."/>
            <person name="Shi J."/>
            <person name="Liu J."/>
            <person name="Lv H."/>
            <person name="Li J."/>
            <person name="Wang J."/>
            <person name="Deng Y."/>
            <person name="Ran L."/>
            <person name="Shi X."/>
            <person name="Wang X."/>
            <person name="Wu Q."/>
            <person name="Li C."/>
            <person name="Ren X."/>
            <person name="Wang J."/>
            <person name="Wang X."/>
            <person name="Li D."/>
            <person name="Liu D."/>
            <person name="Zhang X."/>
            <person name="Ji Z."/>
            <person name="Zhao W."/>
            <person name="Sun Y."/>
            <person name="Zhang Z."/>
            <person name="Bao J."/>
            <person name="Han Y."/>
            <person name="Dong L."/>
            <person name="Ji J."/>
            <person name="Chen P."/>
            <person name="Wu S."/>
            <person name="Liu J."/>
            <person name="Xiao Y."/>
            <person name="Bu D."/>
            <person name="Tan J."/>
            <person name="Yang L."/>
            <person name="Ye C."/>
            <person name="Zhang J."/>
            <person name="Xu J."/>
            <person name="Zhou Y."/>
            <person name="Yu Y."/>
            <person name="Zhang B."/>
            <person name="Zhuang S."/>
            <person name="Wei H."/>
            <person name="Liu B."/>
            <person name="Lei M."/>
            <person name="Yu H."/>
            <person name="Li Y."/>
            <person name="Xu H."/>
            <person name="Wei S."/>
            <person name="He X."/>
            <person name="Fang L."/>
            <person name="Zhang Z."/>
            <person name="Zhang Y."/>
            <person name="Huang X."/>
            <person name="Su Z."/>
            <person name="Tong W."/>
            <person name="Li J."/>
            <person name="Tong Z."/>
            <person name="Li S."/>
            <person name="Ye J."/>
            <person name="Wang L."/>
            <person name="Fang L."/>
            <person name="Lei T."/>
            <person name="Chen C."/>
            <person name="Chen H."/>
            <person name="Xu Z."/>
            <person name="Li H."/>
            <person name="Huang H."/>
            <person name="Zhang F."/>
            <person name="Xu H."/>
            <person name="Li N."/>
            <person name="Zhao C."/>
            <person name="Li S."/>
            <person name="Dong L."/>
            <person name="Huang Y."/>
            <person name="Li L."/>
            <person name="Xi Y."/>
            <person name="Qi Q."/>
            <person name="Li W."/>
            <person name="Zhang B."/>
            <person name="Hu W."/>
            <person name="Zhang Y."/>
            <person name="Tian X."/>
            <person name="Jiao Y."/>
            <person name="Liang X."/>
            <person name="Jin J."/>
            <person name="Gao L."/>
            <person name="Zheng W."/>
            <person name="Hao B."/>
            <person name="Liu S."/>
            <person name="Wang W."/>
            <person name="Yuan L."/>
            <person name="Cao M."/>
            <person name="McDermott J."/>
            <person name="Samudrala R."/>
            <person name="Wang J."/>
            <person name="Wong G.K."/>
            <person name="Yang H."/>
        </authorList>
    </citation>
    <scope>NUCLEOTIDE SEQUENCE [LARGE SCALE GENOMIC DNA]</scope>
</reference>
<gene>
    <name evidence="2" type="ORF">OsJ_33457</name>
</gene>
<feature type="region of interest" description="Disordered" evidence="1">
    <location>
        <begin position="67"/>
        <end position="172"/>
    </location>
</feature>